<feature type="transmembrane region" description="Helical" evidence="1">
    <location>
        <begin position="32"/>
        <end position="51"/>
    </location>
</feature>
<dbReference type="RefSeq" id="WP_092596548.1">
    <property type="nucleotide sequence ID" value="NZ_FNJR01000001.1"/>
</dbReference>
<organism evidence="3 4">
    <name type="scientific">Actinopolyspora xinjiangensis</name>
    <dbReference type="NCBI Taxonomy" id="405564"/>
    <lineage>
        <taxon>Bacteria</taxon>
        <taxon>Bacillati</taxon>
        <taxon>Actinomycetota</taxon>
        <taxon>Actinomycetes</taxon>
        <taxon>Actinopolysporales</taxon>
        <taxon>Actinopolysporaceae</taxon>
        <taxon>Actinopolyspora</taxon>
    </lineage>
</organism>
<dbReference type="STRING" id="405564.SAMN04487905_101302"/>
<evidence type="ECO:0000256" key="1">
    <source>
        <dbReference type="SAM" id="Phobius"/>
    </source>
</evidence>
<name>A0A1H0NYI5_9ACTN</name>
<reference evidence="4" key="1">
    <citation type="submission" date="2016-10" db="EMBL/GenBank/DDBJ databases">
        <authorList>
            <person name="Varghese N."/>
            <person name="Submissions S."/>
        </authorList>
    </citation>
    <scope>NUCLEOTIDE SEQUENCE [LARGE SCALE GENOMIC DNA]</scope>
    <source>
        <strain evidence="4">DSM 46732</strain>
    </source>
</reference>
<keyword evidence="4" id="KW-1185">Reference proteome</keyword>
<dbReference type="AlphaFoldDB" id="A0A1H0NYI5"/>
<evidence type="ECO:0000313" key="4">
    <source>
        <dbReference type="Proteomes" id="UP000199497"/>
    </source>
</evidence>
<keyword evidence="1" id="KW-0472">Membrane</keyword>
<evidence type="ECO:0000313" key="3">
    <source>
        <dbReference type="EMBL" id="SDO97460.1"/>
    </source>
</evidence>
<dbReference type="OrthoDB" id="5519470at2"/>
<protein>
    <submittedName>
        <fullName evidence="3">YrhK-like protein</fullName>
    </submittedName>
</protein>
<dbReference type="Proteomes" id="UP000199497">
    <property type="component" value="Unassembled WGS sequence"/>
</dbReference>
<gene>
    <name evidence="3" type="ORF">SAMN04487905_101302</name>
</gene>
<evidence type="ECO:0000259" key="2">
    <source>
        <dbReference type="Pfam" id="PF14145"/>
    </source>
</evidence>
<keyword evidence="1" id="KW-1133">Transmembrane helix</keyword>
<keyword evidence="1" id="KW-0812">Transmembrane</keyword>
<sequence>MHESDPAHSTPLVLRIGREELLIRRRYEVLSIVNDILIALWFMIGSVLFFWEATTTEGTWLFLVGSIELAVRPVIRLSRRVHLRRLRSTWRHDSDSEQDF</sequence>
<dbReference type="Pfam" id="PF14145">
    <property type="entry name" value="YrhK"/>
    <property type="match status" value="1"/>
</dbReference>
<dbReference type="EMBL" id="FNJR01000001">
    <property type="protein sequence ID" value="SDO97460.1"/>
    <property type="molecule type" value="Genomic_DNA"/>
</dbReference>
<proteinExistence type="predicted"/>
<dbReference type="InterPro" id="IPR025424">
    <property type="entry name" value="YrhK_domain"/>
</dbReference>
<feature type="transmembrane region" description="Helical" evidence="1">
    <location>
        <begin position="57"/>
        <end position="75"/>
    </location>
</feature>
<accession>A0A1H0NYI5</accession>
<feature type="domain" description="YrhK" evidence="2">
    <location>
        <begin position="25"/>
        <end position="80"/>
    </location>
</feature>